<proteinExistence type="predicted"/>
<name>A0ABQ4C1M9_9ACTN</name>
<organism evidence="1 2">
    <name type="scientific">Asanoa iriomotensis</name>
    <dbReference type="NCBI Taxonomy" id="234613"/>
    <lineage>
        <taxon>Bacteria</taxon>
        <taxon>Bacillati</taxon>
        <taxon>Actinomycetota</taxon>
        <taxon>Actinomycetes</taxon>
        <taxon>Micromonosporales</taxon>
        <taxon>Micromonosporaceae</taxon>
        <taxon>Asanoa</taxon>
    </lineage>
</organism>
<comment type="caution">
    <text evidence="1">The sequence shown here is derived from an EMBL/GenBank/DDBJ whole genome shotgun (WGS) entry which is preliminary data.</text>
</comment>
<sequence length="194" mass="21842">MDAPQTEQDKRRADVRAAMNVMDSPVGLGLTVDFEDTYLLSDAIRCYINTADAGTIFCVHASCERDLAAMVQASGFAPAGSQRWGLGALVAYCEHHEQMPPDLLDNLRILNDHRKTLYHYGHSESDNALRRRTSDLIQEVGSSKLREDFKEQRGFEGDNKEVYVFAMDRVLQRNALAALTTGFMLRSWLGVQQR</sequence>
<dbReference type="EMBL" id="BONC01000016">
    <property type="protein sequence ID" value="GIF56693.1"/>
    <property type="molecule type" value="Genomic_DNA"/>
</dbReference>
<accession>A0ABQ4C1M9</accession>
<keyword evidence="2" id="KW-1185">Reference proteome</keyword>
<dbReference type="RefSeq" id="WP_203702586.1">
    <property type="nucleotide sequence ID" value="NZ_BAAALU010000001.1"/>
</dbReference>
<gene>
    <name evidence="1" type="ORF">Air01nite_27880</name>
</gene>
<evidence type="ECO:0000313" key="1">
    <source>
        <dbReference type="EMBL" id="GIF56693.1"/>
    </source>
</evidence>
<reference evidence="1 2" key="1">
    <citation type="submission" date="2021-01" db="EMBL/GenBank/DDBJ databases">
        <title>Whole genome shotgun sequence of Asanoa iriomotensis NBRC 100142.</title>
        <authorList>
            <person name="Komaki H."/>
            <person name="Tamura T."/>
        </authorList>
    </citation>
    <scope>NUCLEOTIDE SEQUENCE [LARGE SCALE GENOMIC DNA]</scope>
    <source>
        <strain evidence="1 2">NBRC 100142</strain>
    </source>
</reference>
<evidence type="ECO:0000313" key="2">
    <source>
        <dbReference type="Proteomes" id="UP000624325"/>
    </source>
</evidence>
<dbReference type="Proteomes" id="UP000624325">
    <property type="component" value="Unassembled WGS sequence"/>
</dbReference>
<protein>
    <submittedName>
        <fullName evidence="1">Uncharacterized protein</fullName>
    </submittedName>
</protein>